<dbReference type="Proteomes" id="UP000007029">
    <property type="component" value="Plasmid pTB2"/>
</dbReference>
<evidence type="ECO:0000313" key="3">
    <source>
        <dbReference type="Proteomes" id="UP000007029"/>
    </source>
</evidence>
<feature type="signal peptide" evidence="1">
    <location>
        <begin position="1"/>
        <end position="49"/>
    </location>
</feature>
<dbReference type="OrthoDB" id="7756354at2"/>
<sequence>MSFWYRNGVCSNNPHSHRQDRHSFKRKTRARHKASALLALCGIGIAAHAQDTPPPGITASFDVTQRLEYSDNPDLEIEDDPDFFGRTILAFDLESATPLENFTLSLGTDIEEGRNDRATVDATNSFVQLGYDRATRNANIGTTLRYRESDTSSTFLDDDFDSDGRVLNQDSGTRQNYGFGLTGAVGVEAPIGASFSLDYSELRYSGTEDPDLTDRSTLDTSAQINFRIDPRIIARLTTKYIDFDAQGNGTSRETTGFGAGVLLEFTPLLTGDFSASYDTIERSGDETGTNEGTSFSAELTRTLTNGTLGATLSSDVSSNSDGRRAFFAVNREMNLSRRAALSYSLGGTRSENSSFEPLVDIDYSYALPTSQITFGLSQRFNTDSDNEEQINTTLNAGYQHQINNLSSFGADVSLFDRNELGPLADDARRINLSLSYQYALTRDWGLVSGVSHILSTSESEDDRSSNTVFIGLQRNFSWNP</sequence>
<geneLocation type="plasmid" evidence="2 3">
    <name>pTB2</name>
</geneLocation>
<organism evidence="2 3">
    <name type="scientific">Roseobacter denitrificans (strain ATCC 33942 / OCh 114)</name>
    <name type="common">Erythrobacter sp. (strain OCh 114)</name>
    <name type="synonym">Roseobacter denitrificans</name>
    <dbReference type="NCBI Taxonomy" id="375451"/>
    <lineage>
        <taxon>Bacteria</taxon>
        <taxon>Pseudomonadati</taxon>
        <taxon>Pseudomonadota</taxon>
        <taxon>Alphaproteobacteria</taxon>
        <taxon>Rhodobacterales</taxon>
        <taxon>Roseobacteraceae</taxon>
        <taxon>Roseobacter</taxon>
    </lineage>
</organism>
<evidence type="ECO:0000256" key="1">
    <source>
        <dbReference type="SAM" id="SignalP"/>
    </source>
</evidence>
<name>Q07GG3_ROSDO</name>
<dbReference type="RefSeq" id="WP_011655492.1">
    <property type="nucleotide sequence ID" value="NC_008387.1"/>
</dbReference>
<dbReference type="SUPFAM" id="SSF56935">
    <property type="entry name" value="Porins"/>
    <property type="match status" value="1"/>
</dbReference>
<keyword evidence="2" id="KW-0614">Plasmid</keyword>
<keyword evidence="1" id="KW-0732">Signal</keyword>
<dbReference type="AlphaFoldDB" id="Q07GG3"/>
<dbReference type="EMBL" id="CP000465">
    <property type="protein sequence ID" value="ABI93436.1"/>
    <property type="molecule type" value="Genomic_DNA"/>
</dbReference>
<protein>
    <submittedName>
        <fullName evidence="2">Uncharacterized protein</fullName>
    </submittedName>
</protein>
<gene>
    <name evidence="2" type="ordered locus">RD1_B0027</name>
</gene>
<reference evidence="2 3" key="1">
    <citation type="journal article" date="2007" name="J. Bacteriol.">
        <title>The complete genome sequence of Roseobacter denitrificans reveals a mixotrophic rather than photosynthetic metabolism.</title>
        <authorList>
            <person name="Swingley W.D."/>
            <person name="Sadekar S."/>
            <person name="Mastrian S.D."/>
            <person name="Matthies H.J."/>
            <person name="Hao J."/>
            <person name="Ramos H."/>
            <person name="Acharya C.R."/>
            <person name="Conrad A.L."/>
            <person name="Taylor H.L."/>
            <person name="Dejesa L.C."/>
            <person name="Shah M.K."/>
            <person name="O'huallachain M.E."/>
            <person name="Lince M.T."/>
            <person name="Blankenship R.E."/>
            <person name="Beatty J.T."/>
            <person name="Touchman J.W."/>
        </authorList>
    </citation>
    <scope>NUCLEOTIDE SEQUENCE [LARGE SCALE GENOMIC DNA]</scope>
    <source>
        <strain evidence="3">ATCC 33942 / OCh 114</strain>
        <plasmid evidence="2 3">pTB2</plasmid>
    </source>
</reference>
<proteinExistence type="predicted"/>
<accession>Q07GG3</accession>
<keyword evidence="3" id="KW-1185">Reference proteome</keyword>
<dbReference type="KEGG" id="rde:RD1_B0027"/>
<dbReference type="HOGENOM" id="CLU_594181_0_0_5"/>
<evidence type="ECO:0000313" key="2">
    <source>
        <dbReference type="EMBL" id="ABI93436.1"/>
    </source>
</evidence>
<dbReference type="eggNOG" id="COG5338">
    <property type="taxonomic scope" value="Bacteria"/>
</dbReference>
<feature type="chain" id="PRO_5004165643" evidence="1">
    <location>
        <begin position="50"/>
        <end position="480"/>
    </location>
</feature>